<dbReference type="Pfam" id="PF08544">
    <property type="entry name" value="GHMP_kinases_C"/>
    <property type="match status" value="1"/>
</dbReference>
<evidence type="ECO:0000256" key="10">
    <source>
        <dbReference type="ARBA" id="ARBA00023277"/>
    </source>
</evidence>
<evidence type="ECO:0000256" key="12">
    <source>
        <dbReference type="NCBIfam" id="TIGR00131"/>
    </source>
</evidence>
<evidence type="ECO:0000256" key="3">
    <source>
        <dbReference type="ARBA" id="ARBA00022679"/>
    </source>
</evidence>
<evidence type="ECO:0000259" key="14">
    <source>
        <dbReference type="Pfam" id="PF08544"/>
    </source>
</evidence>
<comment type="pathway">
    <text evidence="11">Carbohydrate metabolism; galactose metabolism.</text>
</comment>
<dbReference type="PANTHER" id="PTHR10457">
    <property type="entry name" value="MEVALONATE KINASE/GALACTOKINASE"/>
    <property type="match status" value="1"/>
</dbReference>
<comment type="function">
    <text evidence="11">Catalyzes the transfer of the gamma-phosphate of ATP to D-galactose to form alpha-D-galactose-1-phosphate (Gal-1-P).</text>
</comment>
<name>A0ABV6HH26_9SPHI</name>
<dbReference type="InterPro" id="IPR006206">
    <property type="entry name" value="Mevalonate/galactokinase"/>
</dbReference>
<dbReference type="Pfam" id="PF00288">
    <property type="entry name" value="GHMP_kinases_N"/>
    <property type="match status" value="1"/>
</dbReference>
<keyword evidence="8 11" id="KW-0460">Magnesium</keyword>
<dbReference type="InterPro" id="IPR019741">
    <property type="entry name" value="Galactokinase_CS"/>
</dbReference>
<feature type="binding site" evidence="11">
    <location>
        <position position="127"/>
    </location>
    <ligand>
        <name>Mg(2+)</name>
        <dbReference type="ChEBI" id="CHEBI:18420"/>
    </ligand>
</feature>
<keyword evidence="9 11" id="KW-0299">Galactose metabolism</keyword>
<evidence type="ECO:0000256" key="6">
    <source>
        <dbReference type="ARBA" id="ARBA00022777"/>
    </source>
</evidence>
<dbReference type="EC" id="2.7.1.6" evidence="11 12"/>
<dbReference type="GO" id="GO:0004335">
    <property type="term" value="F:galactokinase activity"/>
    <property type="evidence" value="ECO:0007669"/>
    <property type="project" value="UniProtKB-EC"/>
</dbReference>
<dbReference type="Gene3D" id="3.30.230.10">
    <property type="match status" value="1"/>
</dbReference>
<dbReference type="InterPro" id="IPR019539">
    <property type="entry name" value="GalKase_N"/>
</dbReference>
<dbReference type="PIRSF" id="PIRSF000530">
    <property type="entry name" value="Galactokinase"/>
    <property type="match status" value="1"/>
</dbReference>
<comment type="subcellular location">
    <subcellularLocation>
        <location evidence="11">Cytoplasm</location>
    </subcellularLocation>
</comment>
<dbReference type="InterPro" id="IPR014721">
    <property type="entry name" value="Ribsml_uS5_D2-typ_fold_subgr"/>
</dbReference>
<dbReference type="Proteomes" id="UP001589774">
    <property type="component" value="Unassembled WGS sequence"/>
</dbReference>
<feature type="site" description="Transition state stabilizer" evidence="11">
    <location>
        <position position="27"/>
    </location>
</feature>
<keyword evidence="4 11" id="KW-0479">Metal-binding</keyword>
<dbReference type="PROSITE" id="PS00106">
    <property type="entry name" value="GALACTOKINASE"/>
    <property type="match status" value="1"/>
</dbReference>
<dbReference type="InterPro" id="IPR013750">
    <property type="entry name" value="GHMP_kinase_C_dom"/>
</dbReference>
<feature type="domain" description="GHMP kinase N-terminal" evidence="13">
    <location>
        <begin position="91"/>
        <end position="179"/>
    </location>
</feature>
<comment type="catalytic activity">
    <reaction evidence="11">
        <text>alpha-D-galactose + ATP = alpha-D-galactose 1-phosphate + ADP + H(+)</text>
        <dbReference type="Rhea" id="RHEA:13553"/>
        <dbReference type="ChEBI" id="CHEBI:15378"/>
        <dbReference type="ChEBI" id="CHEBI:28061"/>
        <dbReference type="ChEBI" id="CHEBI:30616"/>
        <dbReference type="ChEBI" id="CHEBI:58336"/>
        <dbReference type="ChEBI" id="CHEBI:456216"/>
        <dbReference type="EC" id="2.7.1.6"/>
    </reaction>
</comment>
<evidence type="ECO:0000256" key="11">
    <source>
        <dbReference type="HAMAP-Rule" id="MF_00246"/>
    </source>
</evidence>
<dbReference type="SUPFAM" id="SSF55060">
    <property type="entry name" value="GHMP Kinase, C-terminal domain"/>
    <property type="match status" value="1"/>
</dbReference>
<comment type="caution">
    <text evidence="11">Lacks conserved residue(s) required for the propagation of feature annotation.</text>
</comment>
<feature type="binding site" evidence="11">
    <location>
        <position position="159"/>
    </location>
    <ligand>
        <name>Mg(2+)</name>
        <dbReference type="ChEBI" id="CHEBI:18420"/>
    </ligand>
</feature>
<evidence type="ECO:0000256" key="1">
    <source>
        <dbReference type="ARBA" id="ARBA00006566"/>
    </source>
</evidence>
<comment type="caution">
    <text evidence="16">The sequence shown here is derived from an EMBL/GenBank/DDBJ whole genome shotgun (WGS) entry which is preliminary data.</text>
</comment>
<dbReference type="PANTHER" id="PTHR10457:SF7">
    <property type="entry name" value="GALACTOKINASE-RELATED"/>
    <property type="match status" value="1"/>
</dbReference>
<dbReference type="PROSITE" id="PS00627">
    <property type="entry name" value="GHMP_KINASES_ATP"/>
    <property type="match status" value="1"/>
</dbReference>
<dbReference type="InterPro" id="IPR020568">
    <property type="entry name" value="Ribosomal_Su5_D2-typ_SF"/>
</dbReference>
<evidence type="ECO:0000256" key="2">
    <source>
        <dbReference type="ARBA" id="ARBA00022490"/>
    </source>
</evidence>
<dbReference type="InterPro" id="IPR006203">
    <property type="entry name" value="GHMP_knse_ATP-bd_CS"/>
</dbReference>
<keyword evidence="5 11" id="KW-0547">Nucleotide-binding</keyword>
<gene>
    <name evidence="11 16" type="primary">galK</name>
    <name evidence="16" type="ORF">ACFFI0_04005</name>
</gene>
<dbReference type="InterPro" id="IPR036554">
    <property type="entry name" value="GHMP_kinase_C_sf"/>
</dbReference>
<dbReference type="PRINTS" id="PR00959">
    <property type="entry name" value="MEVGALKINASE"/>
</dbReference>
<keyword evidence="7 11" id="KW-0067">ATP-binding</keyword>
<comment type="similarity">
    <text evidence="1 11">Belongs to the GHMP kinase family. GalK subfamily.</text>
</comment>
<keyword evidence="2 11" id="KW-0963">Cytoplasm</keyword>
<evidence type="ECO:0000256" key="4">
    <source>
        <dbReference type="ARBA" id="ARBA00022723"/>
    </source>
</evidence>
<evidence type="ECO:0000259" key="15">
    <source>
        <dbReference type="Pfam" id="PF10509"/>
    </source>
</evidence>
<dbReference type="NCBIfam" id="TIGR00131">
    <property type="entry name" value="gal_kin"/>
    <property type="match status" value="1"/>
</dbReference>
<reference evidence="16 17" key="1">
    <citation type="submission" date="2024-09" db="EMBL/GenBank/DDBJ databases">
        <authorList>
            <person name="Sun Q."/>
            <person name="Mori K."/>
        </authorList>
    </citation>
    <scope>NUCLEOTIDE SEQUENCE [LARGE SCALE GENOMIC DNA]</scope>
    <source>
        <strain evidence="16 17">CCM 7765</strain>
    </source>
</reference>
<feature type="binding site" evidence="11">
    <location>
        <begin position="121"/>
        <end position="127"/>
    </location>
    <ligand>
        <name>ATP</name>
        <dbReference type="ChEBI" id="CHEBI:30616"/>
    </ligand>
</feature>
<feature type="binding site" evidence="11">
    <location>
        <position position="221"/>
    </location>
    <ligand>
        <name>substrate</name>
    </ligand>
</feature>
<dbReference type="HAMAP" id="MF_00246">
    <property type="entry name" value="Galactokinase"/>
    <property type="match status" value="1"/>
</dbReference>
<dbReference type="PRINTS" id="PR00473">
    <property type="entry name" value="GALCTOKINASE"/>
</dbReference>
<feature type="binding site" evidence="11">
    <location>
        <begin position="33"/>
        <end position="36"/>
    </location>
    <ligand>
        <name>substrate</name>
    </ligand>
</feature>
<evidence type="ECO:0000259" key="13">
    <source>
        <dbReference type="Pfam" id="PF00288"/>
    </source>
</evidence>
<dbReference type="RefSeq" id="WP_130854599.1">
    <property type="nucleotide sequence ID" value="NZ_JBHLWO010000001.1"/>
</dbReference>
<accession>A0ABV6HH26</accession>
<evidence type="ECO:0000313" key="16">
    <source>
        <dbReference type="EMBL" id="MFC0317455.1"/>
    </source>
</evidence>
<dbReference type="InterPro" id="IPR000705">
    <property type="entry name" value="Galactokinase"/>
</dbReference>
<protein>
    <recommendedName>
        <fullName evidence="11 12">Galactokinase</fullName>
        <ecNumber evidence="11 12">2.7.1.6</ecNumber>
    </recommendedName>
    <alternativeName>
        <fullName evidence="11">Galactose kinase</fullName>
    </alternativeName>
</protein>
<dbReference type="EMBL" id="JBHLWO010000001">
    <property type="protein sequence ID" value="MFC0317455.1"/>
    <property type="molecule type" value="Genomic_DNA"/>
</dbReference>
<dbReference type="InterPro" id="IPR022963">
    <property type="entry name" value="Galactokinase_bac"/>
</dbReference>
<feature type="active site" description="Proton acceptor" evidence="11">
    <location>
        <position position="171"/>
    </location>
</feature>
<dbReference type="Gene3D" id="3.30.70.890">
    <property type="entry name" value="GHMP kinase, C-terminal domain"/>
    <property type="match status" value="1"/>
</dbReference>
<keyword evidence="6 11" id="KW-0418">Kinase</keyword>
<feature type="domain" description="Galactokinase N-terminal" evidence="15">
    <location>
        <begin position="10"/>
        <end position="57"/>
    </location>
</feature>
<keyword evidence="17" id="KW-1185">Reference proteome</keyword>
<evidence type="ECO:0000256" key="7">
    <source>
        <dbReference type="ARBA" id="ARBA00022840"/>
    </source>
</evidence>
<organism evidence="16 17">
    <name type="scientific">Olivibacter oleidegradans</name>
    <dbReference type="NCBI Taxonomy" id="760123"/>
    <lineage>
        <taxon>Bacteria</taxon>
        <taxon>Pseudomonadati</taxon>
        <taxon>Bacteroidota</taxon>
        <taxon>Sphingobacteriia</taxon>
        <taxon>Sphingobacteriales</taxon>
        <taxon>Sphingobacteriaceae</taxon>
        <taxon>Olivibacter</taxon>
    </lineage>
</organism>
<evidence type="ECO:0000256" key="9">
    <source>
        <dbReference type="ARBA" id="ARBA00023144"/>
    </source>
</evidence>
<feature type="domain" description="GHMP kinase C-terminal" evidence="14">
    <location>
        <begin position="283"/>
        <end position="363"/>
    </location>
</feature>
<evidence type="ECO:0000256" key="8">
    <source>
        <dbReference type="ARBA" id="ARBA00022842"/>
    </source>
</evidence>
<dbReference type="InterPro" id="IPR006204">
    <property type="entry name" value="GHMP_kinase_N_dom"/>
</dbReference>
<keyword evidence="10 11" id="KW-0119">Carbohydrate metabolism</keyword>
<sequence>MIKAANLKKLFIEKFSQNPLIVRSPGRVNLIGEHTDYNEGLVLPAAINKNVYLAIAKNNTDKVRLYAIDLSDSFETTVDAIKKTDKLWPDYILGVIEQLQLNNYAINEGFDIAFSGDIPQGAGLSSSAALECATAFALSTLFEFHISKLDIALLSQAAENQFVGVNCGLMDQFASVFGKEQHLVKLDCADYSYEYIPFKTSDIKILLLDTQVKHSLASSAYNERREQCEEGVRLISRHHPSVTSLRHATEEMLLKYVKPVDEIVYRRCSYVVAEIARLQLACEDLKKDDFKAFGQRMFETHEGLEKQYEVSCKELDLLVQLVKGNQYVLGARMMGGGFGGCTINLVKADKAEEVAQQVAAAYKEQTGIEIPYYIAEINSGTSIVDLTQASYGQV</sequence>
<dbReference type="Pfam" id="PF10509">
    <property type="entry name" value="GalKase_gal_bdg"/>
    <property type="match status" value="1"/>
</dbReference>
<evidence type="ECO:0000256" key="5">
    <source>
        <dbReference type="ARBA" id="ARBA00022741"/>
    </source>
</evidence>
<dbReference type="SUPFAM" id="SSF54211">
    <property type="entry name" value="Ribosomal protein S5 domain 2-like"/>
    <property type="match status" value="1"/>
</dbReference>
<evidence type="ECO:0000313" key="17">
    <source>
        <dbReference type="Proteomes" id="UP001589774"/>
    </source>
</evidence>
<keyword evidence="3 11" id="KW-0808">Transferase</keyword>
<proteinExistence type="inferred from homology"/>